<protein>
    <submittedName>
        <fullName evidence="1">Uncharacterized protein</fullName>
    </submittedName>
</protein>
<name>A0A6B0RZP0_9CETA</name>
<comment type="caution">
    <text evidence="1">The sequence shown here is derived from an EMBL/GenBank/DDBJ whole genome shotgun (WGS) entry which is preliminary data.</text>
</comment>
<keyword evidence="2" id="KW-1185">Reference proteome</keyword>
<gene>
    <name evidence="1" type="ORF">E5288_WYG010474</name>
</gene>
<dbReference type="AlphaFoldDB" id="A0A6B0RZP0"/>
<organism evidence="1 2">
    <name type="scientific">Bos mutus</name>
    <name type="common">wild yak</name>
    <dbReference type="NCBI Taxonomy" id="72004"/>
    <lineage>
        <taxon>Eukaryota</taxon>
        <taxon>Metazoa</taxon>
        <taxon>Chordata</taxon>
        <taxon>Craniata</taxon>
        <taxon>Vertebrata</taxon>
        <taxon>Euteleostomi</taxon>
        <taxon>Mammalia</taxon>
        <taxon>Eutheria</taxon>
        <taxon>Laurasiatheria</taxon>
        <taxon>Artiodactyla</taxon>
        <taxon>Ruminantia</taxon>
        <taxon>Pecora</taxon>
        <taxon>Bovidae</taxon>
        <taxon>Bovinae</taxon>
        <taxon>Bos</taxon>
    </lineage>
</organism>
<dbReference type="Proteomes" id="UP000322234">
    <property type="component" value="Unassembled WGS sequence"/>
</dbReference>
<proteinExistence type="predicted"/>
<accession>A0A6B0RZP0</accession>
<reference evidence="1" key="1">
    <citation type="submission" date="2019-10" db="EMBL/GenBank/DDBJ databases">
        <title>The sequence and de novo assembly of the wild yak genome.</title>
        <authorList>
            <person name="Liu Y."/>
        </authorList>
    </citation>
    <scope>NUCLEOTIDE SEQUENCE [LARGE SCALE GENOMIC DNA]</scope>
    <source>
        <strain evidence="1">WY2019</strain>
    </source>
</reference>
<evidence type="ECO:0000313" key="2">
    <source>
        <dbReference type="Proteomes" id="UP000322234"/>
    </source>
</evidence>
<evidence type="ECO:0000313" key="1">
    <source>
        <dbReference type="EMBL" id="MXQ95092.1"/>
    </source>
</evidence>
<sequence length="111" mass="11897">MRPVVGREKSYSPDMSTLVRDGIGANASYPVSSPLSISLTTCPQRVLEPRKSAINSFSRKRPQAANASGKISEWKEGGFYSNFERLSVSSASAAALRKPGSGLLNLSLHDV</sequence>
<dbReference type="EMBL" id="VBQZ03000126">
    <property type="protein sequence ID" value="MXQ95092.1"/>
    <property type="molecule type" value="Genomic_DNA"/>
</dbReference>